<evidence type="ECO:0000259" key="2">
    <source>
        <dbReference type="Pfam" id="PF02517"/>
    </source>
</evidence>
<dbReference type="AlphaFoldDB" id="A0A6J6KJW0"/>
<dbReference type="EMBL" id="CAEZWB010000087">
    <property type="protein sequence ID" value="CAB4649832.1"/>
    <property type="molecule type" value="Genomic_DNA"/>
</dbReference>
<dbReference type="EMBL" id="CAEZZM010000005">
    <property type="protein sequence ID" value="CAB4753777.1"/>
    <property type="molecule type" value="Genomic_DNA"/>
</dbReference>
<organism evidence="3">
    <name type="scientific">freshwater metagenome</name>
    <dbReference type="NCBI Taxonomy" id="449393"/>
    <lineage>
        <taxon>unclassified sequences</taxon>
        <taxon>metagenomes</taxon>
        <taxon>ecological metagenomes</taxon>
    </lineage>
</organism>
<gene>
    <name evidence="3" type="ORF">UFOPK2166_00743</name>
    <name evidence="4" type="ORF">UFOPK2872_00106</name>
</gene>
<feature type="transmembrane region" description="Helical" evidence="1">
    <location>
        <begin position="30"/>
        <end position="50"/>
    </location>
</feature>
<feature type="transmembrane region" description="Helical" evidence="1">
    <location>
        <begin position="228"/>
        <end position="248"/>
    </location>
</feature>
<feature type="transmembrane region" description="Helical" evidence="1">
    <location>
        <begin position="104"/>
        <end position="125"/>
    </location>
</feature>
<keyword evidence="1" id="KW-0812">Transmembrane</keyword>
<dbReference type="InterPro" id="IPR003675">
    <property type="entry name" value="Rce1/LyrA-like_dom"/>
</dbReference>
<feature type="transmembrane region" description="Helical" evidence="1">
    <location>
        <begin position="152"/>
        <end position="173"/>
    </location>
</feature>
<keyword evidence="1" id="KW-0472">Membrane</keyword>
<feature type="domain" description="CAAX prenyl protease 2/Lysostaphin resistance protein A-like" evidence="2">
    <location>
        <begin position="152"/>
        <end position="240"/>
    </location>
</feature>
<dbReference type="PANTHER" id="PTHR43592">
    <property type="entry name" value="CAAX AMINO TERMINAL PROTEASE"/>
    <property type="match status" value="1"/>
</dbReference>
<feature type="transmembrane region" description="Helical" evidence="1">
    <location>
        <begin position="185"/>
        <end position="208"/>
    </location>
</feature>
<name>A0A6J6KJW0_9ZZZZ</name>
<proteinExistence type="predicted"/>
<accession>A0A6J6KJW0</accession>
<sequence length="249" mass="26969">MTDNDWPAPQASDAVGSGEDAKRIAFSAALIGWLIAYGAAVVLGVSLSSATGQTDPDNAPTWFVGLSALTLWVPFICVLVYLSRTRGHGNIRDDYSVRFAWSDLIGIPIGVVSQLVIVNLATWPFRRLFPETFDPEQVSQRAKNLVDGADGVWLLLLAVVVVIGAPIVEELVYRGLLQQSMARSFGSIAAVFLCSAFFTVVHLVPIEFPGLFTFALILGFAFHRTKRVGFTIVTHMSFNAAGLLLVLLT</sequence>
<feature type="transmembrane region" description="Helical" evidence="1">
    <location>
        <begin position="62"/>
        <end position="83"/>
    </location>
</feature>
<protein>
    <submittedName>
        <fullName evidence="3">Unannotated protein</fullName>
    </submittedName>
</protein>
<keyword evidence="1" id="KW-1133">Transmembrane helix</keyword>
<dbReference type="GO" id="GO:0080120">
    <property type="term" value="P:CAAX-box protein maturation"/>
    <property type="evidence" value="ECO:0007669"/>
    <property type="project" value="UniProtKB-ARBA"/>
</dbReference>
<dbReference type="PANTHER" id="PTHR43592:SF15">
    <property type="entry name" value="CAAX AMINO TERMINAL PROTEASE FAMILY PROTEIN"/>
    <property type="match status" value="1"/>
</dbReference>
<evidence type="ECO:0000313" key="4">
    <source>
        <dbReference type="EMBL" id="CAB4753777.1"/>
    </source>
</evidence>
<dbReference type="GO" id="GO:0004175">
    <property type="term" value="F:endopeptidase activity"/>
    <property type="evidence" value="ECO:0007669"/>
    <property type="project" value="UniProtKB-ARBA"/>
</dbReference>
<dbReference type="Pfam" id="PF02517">
    <property type="entry name" value="Rce1-like"/>
    <property type="match status" value="1"/>
</dbReference>
<evidence type="ECO:0000256" key="1">
    <source>
        <dbReference type="SAM" id="Phobius"/>
    </source>
</evidence>
<reference evidence="3" key="1">
    <citation type="submission" date="2020-05" db="EMBL/GenBank/DDBJ databases">
        <authorList>
            <person name="Chiriac C."/>
            <person name="Salcher M."/>
            <person name="Ghai R."/>
            <person name="Kavagutti S V."/>
        </authorList>
    </citation>
    <scope>NUCLEOTIDE SEQUENCE</scope>
</reference>
<evidence type="ECO:0000313" key="3">
    <source>
        <dbReference type="EMBL" id="CAB4649832.1"/>
    </source>
</evidence>